<dbReference type="EMBL" id="JARLKZ010000005">
    <property type="protein sequence ID" value="MEC0239795.1"/>
    <property type="molecule type" value="Genomic_DNA"/>
</dbReference>
<reference evidence="1 2" key="1">
    <citation type="submission" date="2023-03" db="EMBL/GenBank/DDBJ databases">
        <title>Bacillus Genome Sequencing.</title>
        <authorList>
            <person name="Dunlap C."/>
        </authorList>
    </citation>
    <scope>NUCLEOTIDE SEQUENCE [LARGE SCALE GENOMIC DNA]</scope>
    <source>
        <strain evidence="1 2">BD-525</strain>
    </source>
</reference>
<dbReference type="RefSeq" id="WP_326087038.1">
    <property type="nucleotide sequence ID" value="NZ_JARLKZ010000005.1"/>
</dbReference>
<gene>
    <name evidence="1" type="ORF">P4H66_07985</name>
</gene>
<sequence>MDYIQHLRSMVGNEKVIMVEQYHEENNNHSTYGSIKITSVKHLNKQYEVKWERKSS</sequence>
<proteinExistence type="predicted"/>
<keyword evidence="2" id="KW-1185">Reference proteome</keyword>
<evidence type="ECO:0000313" key="2">
    <source>
        <dbReference type="Proteomes" id="UP001344632"/>
    </source>
</evidence>
<name>A0ABU6GJ70_9BACL</name>
<protein>
    <submittedName>
        <fullName evidence="1">Uncharacterized protein</fullName>
    </submittedName>
</protein>
<dbReference type="Proteomes" id="UP001344632">
    <property type="component" value="Unassembled WGS sequence"/>
</dbReference>
<comment type="caution">
    <text evidence="1">The sequence shown here is derived from an EMBL/GenBank/DDBJ whole genome shotgun (WGS) entry which is preliminary data.</text>
</comment>
<accession>A0ABU6GJ70</accession>
<organism evidence="1 2">
    <name type="scientific">Paenibacillus dokdonensis</name>
    <dbReference type="NCBI Taxonomy" id="2567944"/>
    <lineage>
        <taxon>Bacteria</taxon>
        <taxon>Bacillati</taxon>
        <taxon>Bacillota</taxon>
        <taxon>Bacilli</taxon>
        <taxon>Bacillales</taxon>
        <taxon>Paenibacillaceae</taxon>
        <taxon>Paenibacillus</taxon>
    </lineage>
</organism>
<evidence type="ECO:0000313" key="1">
    <source>
        <dbReference type="EMBL" id="MEC0239795.1"/>
    </source>
</evidence>